<dbReference type="PANTHER" id="PTHR46387:SF2">
    <property type="entry name" value="RIBONUCLEASE HI"/>
    <property type="match status" value="1"/>
</dbReference>
<dbReference type="GO" id="GO:0003964">
    <property type="term" value="F:RNA-directed DNA polymerase activity"/>
    <property type="evidence" value="ECO:0007669"/>
    <property type="project" value="UniProtKB-KW"/>
</dbReference>
<feature type="region of interest" description="Disordered" evidence="1">
    <location>
        <begin position="219"/>
        <end position="243"/>
    </location>
</feature>
<dbReference type="Gene3D" id="3.30.420.10">
    <property type="entry name" value="Ribonuclease H-like superfamily/Ribonuclease H"/>
    <property type="match status" value="1"/>
</dbReference>
<evidence type="ECO:0000313" key="4">
    <source>
        <dbReference type="Proteomes" id="UP000704712"/>
    </source>
</evidence>
<reference evidence="3" key="1">
    <citation type="submission" date="2020-03" db="EMBL/GenBank/DDBJ databases">
        <title>Hybrid Assembly of Korean Phytophthora infestans isolates.</title>
        <authorList>
            <person name="Prokchorchik M."/>
            <person name="Lee Y."/>
            <person name="Seo J."/>
            <person name="Cho J.-H."/>
            <person name="Park Y.-E."/>
            <person name="Jang D.-C."/>
            <person name="Im J.-S."/>
            <person name="Choi J.-G."/>
            <person name="Park H.-J."/>
            <person name="Lee G.-B."/>
            <person name="Lee Y.-G."/>
            <person name="Hong S.-Y."/>
            <person name="Cho K."/>
            <person name="Sohn K.H."/>
        </authorList>
    </citation>
    <scope>NUCLEOTIDE SEQUENCE</scope>
    <source>
        <strain evidence="3">KR_2_A2</strain>
    </source>
</reference>
<proteinExistence type="predicted"/>
<evidence type="ECO:0000313" key="3">
    <source>
        <dbReference type="EMBL" id="KAF4130474.1"/>
    </source>
</evidence>
<keyword evidence="3" id="KW-0808">Transferase</keyword>
<dbReference type="GO" id="GO:0004523">
    <property type="term" value="F:RNA-DNA hybrid ribonuclease activity"/>
    <property type="evidence" value="ECO:0007669"/>
    <property type="project" value="InterPro"/>
</dbReference>
<comment type="caution">
    <text evidence="3">The sequence shown here is derived from an EMBL/GenBank/DDBJ whole genome shotgun (WGS) entry which is preliminary data.</text>
</comment>
<dbReference type="CDD" id="cd09279">
    <property type="entry name" value="RNase_HI_like"/>
    <property type="match status" value="1"/>
</dbReference>
<dbReference type="InterPro" id="IPR036397">
    <property type="entry name" value="RNaseH_sf"/>
</dbReference>
<name>A0A8S9TV87_PHYIN</name>
<organism evidence="3 4">
    <name type="scientific">Phytophthora infestans</name>
    <name type="common">Potato late blight agent</name>
    <name type="synonym">Botrytis infestans</name>
    <dbReference type="NCBI Taxonomy" id="4787"/>
    <lineage>
        <taxon>Eukaryota</taxon>
        <taxon>Sar</taxon>
        <taxon>Stramenopiles</taxon>
        <taxon>Oomycota</taxon>
        <taxon>Peronosporomycetes</taxon>
        <taxon>Peronosporales</taxon>
        <taxon>Peronosporaceae</taxon>
        <taxon>Phytophthora</taxon>
    </lineage>
</organism>
<sequence>MAQQLLRTVLATEVVMEPEFMTGTGSHVHLLFFDGGSRGNPGPGGSGAIVVRTGAMVAGVQVCWIGSMAYASKKTTNNMAENMGLLAGLKACEARKYEPLHVIGDSAMIIRQQAQRKPFKAKHLRNYYWSSRKIADKLNVIQWHHHLRGQNKMADCLANLAMDSKRSFQMHVTSDTAQLQRWNSVLTHMDGDVAQWQSANRQSMRDSILMTPQKWRERGENWPSWPEDEQREAGSGTAALYRV</sequence>
<dbReference type="GO" id="GO:0003676">
    <property type="term" value="F:nucleic acid binding"/>
    <property type="evidence" value="ECO:0007669"/>
    <property type="project" value="InterPro"/>
</dbReference>
<keyword evidence="3" id="KW-0548">Nucleotidyltransferase</keyword>
<dbReference type="PROSITE" id="PS50879">
    <property type="entry name" value="RNASE_H_1"/>
    <property type="match status" value="1"/>
</dbReference>
<feature type="domain" description="RNase H type-1" evidence="2">
    <location>
        <begin position="25"/>
        <end position="163"/>
    </location>
</feature>
<evidence type="ECO:0000259" key="2">
    <source>
        <dbReference type="PROSITE" id="PS50879"/>
    </source>
</evidence>
<evidence type="ECO:0000256" key="1">
    <source>
        <dbReference type="SAM" id="MobiDB-lite"/>
    </source>
</evidence>
<dbReference type="EMBL" id="JAACNO010002837">
    <property type="protein sequence ID" value="KAF4130474.1"/>
    <property type="molecule type" value="Genomic_DNA"/>
</dbReference>
<accession>A0A8S9TV87</accession>
<dbReference type="PANTHER" id="PTHR46387">
    <property type="entry name" value="POLYNUCLEOTIDYL TRANSFERASE, RIBONUCLEASE H-LIKE SUPERFAMILY PROTEIN"/>
    <property type="match status" value="1"/>
</dbReference>
<dbReference type="Proteomes" id="UP000704712">
    <property type="component" value="Unassembled WGS sequence"/>
</dbReference>
<keyword evidence="3" id="KW-0695">RNA-directed DNA polymerase</keyword>
<dbReference type="AlphaFoldDB" id="A0A8S9TV87"/>
<dbReference type="SUPFAM" id="SSF53098">
    <property type="entry name" value="Ribonuclease H-like"/>
    <property type="match status" value="1"/>
</dbReference>
<dbReference type="InterPro" id="IPR002156">
    <property type="entry name" value="RNaseH_domain"/>
</dbReference>
<gene>
    <name evidence="3" type="ORF">GN958_ATG20368</name>
</gene>
<dbReference type="Pfam" id="PF13456">
    <property type="entry name" value="RVT_3"/>
    <property type="match status" value="1"/>
</dbReference>
<protein>
    <submittedName>
        <fullName evidence="3">Reverse transcriptase-like</fullName>
    </submittedName>
</protein>
<dbReference type="InterPro" id="IPR012337">
    <property type="entry name" value="RNaseH-like_sf"/>
</dbReference>